<sequence>MYGLPSIGWMRFLKSRNIPDGFQLKTVTVRQKADGWYVSIRSAIRWARKLVLSISV</sequence>
<name>G5IYK5_CROWT</name>
<dbReference type="PATRIC" id="fig|423471.3.peg.324"/>
<reference evidence="1 2" key="1">
    <citation type="journal article" date="2011" name="Front. Microbiol.">
        <title>Two Strains of Crocosphaera watsonii with Highly Conserved Genomes are Distinguished by Strain-Specific Features.</title>
        <authorList>
            <person name="Bench S.R."/>
            <person name="Ilikchyan I.N."/>
            <person name="Tripp H.J."/>
            <person name="Zehr J.P."/>
        </authorList>
    </citation>
    <scope>NUCLEOTIDE SEQUENCE [LARGE SCALE GENOMIC DNA]</scope>
    <source>
        <strain evidence="1 2">WH 0003</strain>
    </source>
</reference>
<dbReference type="EMBL" id="AESD01000062">
    <property type="protein sequence ID" value="EHJ14978.1"/>
    <property type="molecule type" value="Genomic_DNA"/>
</dbReference>
<dbReference type="Proteomes" id="UP000003477">
    <property type="component" value="Unassembled WGS sequence"/>
</dbReference>
<comment type="caution">
    <text evidence="1">The sequence shown here is derived from an EMBL/GenBank/DDBJ whole genome shotgun (WGS) entry which is preliminary data.</text>
</comment>
<evidence type="ECO:0000313" key="2">
    <source>
        <dbReference type="Proteomes" id="UP000003477"/>
    </source>
</evidence>
<protein>
    <submittedName>
        <fullName evidence="1">Transposase-like protein, IS200/IS605 family</fullName>
    </submittedName>
</protein>
<gene>
    <name evidence="1" type="ORF">CWATWH0003_0354</name>
</gene>
<dbReference type="GeneID" id="88769595"/>
<dbReference type="RefSeq" id="WP_007309006.1">
    <property type="nucleotide sequence ID" value="NZ_AESD01000062.1"/>
</dbReference>
<organism evidence="1 2">
    <name type="scientific">Crocosphaera watsonii WH 0003</name>
    <dbReference type="NCBI Taxonomy" id="423471"/>
    <lineage>
        <taxon>Bacteria</taxon>
        <taxon>Bacillati</taxon>
        <taxon>Cyanobacteriota</taxon>
        <taxon>Cyanophyceae</taxon>
        <taxon>Oscillatoriophycideae</taxon>
        <taxon>Chroococcales</taxon>
        <taxon>Aphanothecaceae</taxon>
        <taxon>Crocosphaera</taxon>
    </lineage>
</organism>
<evidence type="ECO:0000313" key="1">
    <source>
        <dbReference type="EMBL" id="EHJ14978.1"/>
    </source>
</evidence>
<accession>G5IYK5</accession>
<dbReference type="AlphaFoldDB" id="G5IYK5"/>
<proteinExistence type="predicted"/>